<dbReference type="AlphaFoldDB" id="A0A2N5XYB0"/>
<sequence>MSMQDPLSDMLTRIRNGQMAGKATVEMPGSKLKAAVANVLKEEGFIVDFAATVDGVKPRLSVELKYYQGKPVIAEIDRISRPGLRRYAAQGELPTVRNGLGVAIVSTSKGVMTDRAARAAGVGGEVLCTVF</sequence>
<keyword evidence="2 8" id="KW-0699">rRNA-binding</keyword>
<evidence type="ECO:0000256" key="1">
    <source>
        <dbReference type="ARBA" id="ARBA00006471"/>
    </source>
</evidence>
<dbReference type="GO" id="GO:0005840">
    <property type="term" value="C:ribosome"/>
    <property type="evidence" value="ECO:0007669"/>
    <property type="project" value="UniProtKB-KW"/>
</dbReference>
<name>A0A2N5XYB0_9GAMM</name>
<protein>
    <recommendedName>
        <fullName evidence="6 8">Small ribosomal subunit protein uS8</fullName>
    </recommendedName>
</protein>
<gene>
    <name evidence="8" type="primary">rpsH</name>
    <name evidence="10" type="ORF">CWI75_16930</name>
</gene>
<dbReference type="FunFam" id="3.30.1490.10:FF:000001">
    <property type="entry name" value="30S ribosomal protein S8"/>
    <property type="match status" value="1"/>
</dbReference>
<dbReference type="GO" id="GO:0005737">
    <property type="term" value="C:cytoplasm"/>
    <property type="evidence" value="ECO:0007669"/>
    <property type="project" value="UniProtKB-ARBA"/>
</dbReference>
<dbReference type="Proteomes" id="UP000234845">
    <property type="component" value="Unassembled WGS sequence"/>
</dbReference>
<dbReference type="SUPFAM" id="SSF56047">
    <property type="entry name" value="Ribosomal protein S8"/>
    <property type="match status" value="1"/>
</dbReference>
<reference evidence="11" key="1">
    <citation type="submission" date="2017-11" db="EMBL/GenBank/DDBJ databases">
        <title>The draft genome sequence of Chromatocurvus sp. F02.</title>
        <authorList>
            <person name="Du Z.-J."/>
            <person name="Chang Y.-Q."/>
        </authorList>
    </citation>
    <scope>NUCLEOTIDE SEQUENCE [LARGE SCALE GENOMIC DNA]</scope>
    <source>
        <strain evidence="11">F02</strain>
    </source>
</reference>
<dbReference type="FunFam" id="3.30.1370.30:FF:000002">
    <property type="entry name" value="30S ribosomal protein S8"/>
    <property type="match status" value="1"/>
</dbReference>
<organism evidence="10 11">
    <name type="scientific">Kineobactrum sediminis</name>
    <dbReference type="NCBI Taxonomy" id="1905677"/>
    <lineage>
        <taxon>Bacteria</taxon>
        <taxon>Pseudomonadati</taxon>
        <taxon>Pseudomonadota</taxon>
        <taxon>Gammaproteobacteria</taxon>
        <taxon>Cellvibrionales</taxon>
        <taxon>Halieaceae</taxon>
        <taxon>Kineobactrum</taxon>
    </lineage>
</organism>
<evidence type="ECO:0000256" key="8">
    <source>
        <dbReference type="HAMAP-Rule" id="MF_01302"/>
    </source>
</evidence>
<dbReference type="GO" id="GO:1990904">
    <property type="term" value="C:ribonucleoprotein complex"/>
    <property type="evidence" value="ECO:0007669"/>
    <property type="project" value="UniProtKB-KW"/>
</dbReference>
<keyword evidence="3 8" id="KW-0694">RNA-binding</keyword>
<evidence type="ECO:0000313" key="10">
    <source>
        <dbReference type="EMBL" id="PLW81123.1"/>
    </source>
</evidence>
<dbReference type="Gene3D" id="3.30.1370.30">
    <property type="match status" value="1"/>
</dbReference>
<keyword evidence="11" id="KW-1185">Reference proteome</keyword>
<dbReference type="InterPro" id="IPR047863">
    <property type="entry name" value="Ribosomal_uS8_CS"/>
</dbReference>
<dbReference type="GO" id="GO:0019843">
    <property type="term" value="F:rRNA binding"/>
    <property type="evidence" value="ECO:0007669"/>
    <property type="project" value="UniProtKB-UniRule"/>
</dbReference>
<dbReference type="RefSeq" id="WP_101522714.1">
    <property type="nucleotide sequence ID" value="NZ_PKLZ01000016.1"/>
</dbReference>
<dbReference type="PROSITE" id="PS00053">
    <property type="entry name" value="RIBOSOMAL_S8"/>
    <property type="match status" value="1"/>
</dbReference>
<dbReference type="NCBIfam" id="NF001109">
    <property type="entry name" value="PRK00136.1"/>
    <property type="match status" value="1"/>
</dbReference>
<keyword evidence="4 8" id="KW-0689">Ribosomal protein</keyword>
<comment type="function">
    <text evidence="8">One of the primary rRNA binding proteins, it binds directly to 16S rRNA central domain where it helps coordinate assembly of the platform of the 30S subunit.</text>
</comment>
<evidence type="ECO:0000256" key="7">
    <source>
        <dbReference type="ARBA" id="ARBA00046740"/>
    </source>
</evidence>
<comment type="subunit">
    <text evidence="7 8">Part of the 30S ribosomal subunit. Contacts proteins S5 and S12.</text>
</comment>
<accession>A0A2N5XYB0</accession>
<evidence type="ECO:0000256" key="4">
    <source>
        <dbReference type="ARBA" id="ARBA00022980"/>
    </source>
</evidence>
<dbReference type="OrthoDB" id="9802617at2"/>
<proteinExistence type="inferred from homology"/>
<dbReference type="EMBL" id="PKLZ01000016">
    <property type="protein sequence ID" value="PLW81123.1"/>
    <property type="molecule type" value="Genomic_DNA"/>
</dbReference>
<evidence type="ECO:0000256" key="2">
    <source>
        <dbReference type="ARBA" id="ARBA00022730"/>
    </source>
</evidence>
<evidence type="ECO:0000256" key="9">
    <source>
        <dbReference type="RuleBase" id="RU003660"/>
    </source>
</evidence>
<evidence type="ECO:0000256" key="6">
    <source>
        <dbReference type="ARBA" id="ARBA00035258"/>
    </source>
</evidence>
<dbReference type="InterPro" id="IPR035987">
    <property type="entry name" value="Ribosomal_uS8_sf"/>
</dbReference>
<evidence type="ECO:0000256" key="5">
    <source>
        <dbReference type="ARBA" id="ARBA00023274"/>
    </source>
</evidence>
<comment type="caution">
    <text evidence="10">The sequence shown here is derived from an EMBL/GenBank/DDBJ whole genome shotgun (WGS) entry which is preliminary data.</text>
</comment>
<dbReference type="HAMAP" id="MF_01302_B">
    <property type="entry name" value="Ribosomal_uS8_B"/>
    <property type="match status" value="1"/>
</dbReference>
<keyword evidence="5 8" id="KW-0687">Ribonucleoprotein</keyword>
<dbReference type="GO" id="GO:0003735">
    <property type="term" value="F:structural constituent of ribosome"/>
    <property type="evidence" value="ECO:0007669"/>
    <property type="project" value="InterPro"/>
</dbReference>
<dbReference type="PANTHER" id="PTHR11758">
    <property type="entry name" value="40S RIBOSOMAL PROTEIN S15A"/>
    <property type="match status" value="1"/>
</dbReference>
<dbReference type="GO" id="GO:0006412">
    <property type="term" value="P:translation"/>
    <property type="evidence" value="ECO:0007669"/>
    <property type="project" value="UniProtKB-UniRule"/>
</dbReference>
<comment type="similarity">
    <text evidence="1 8 9">Belongs to the universal ribosomal protein uS8 family.</text>
</comment>
<dbReference type="Pfam" id="PF00410">
    <property type="entry name" value="Ribosomal_S8"/>
    <property type="match status" value="1"/>
</dbReference>
<evidence type="ECO:0000313" key="11">
    <source>
        <dbReference type="Proteomes" id="UP000234845"/>
    </source>
</evidence>
<dbReference type="InterPro" id="IPR000630">
    <property type="entry name" value="Ribosomal_uS8"/>
</dbReference>
<dbReference type="Gene3D" id="3.30.1490.10">
    <property type="match status" value="1"/>
</dbReference>
<evidence type="ECO:0000256" key="3">
    <source>
        <dbReference type="ARBA" id="ARBA00022884"/>
    </source>
</evidence>